<protein>
    <submittedName>
        <fullName evidence="1">Unannotated protein</fullName>
    </submittedName>
</protein>
<name>A0A6J7FSA0_9ZZZZ</name>
<dbReference type="AlphaFoldDB" id="A0A6J7FSA0"/>
<proteinExistence type="predicted"/>
<sequence>MHPPDEVAGLWARHEEDRRQLLLYASRLAELETELGDWQAVRTGLEHHIAEQQRQIQANEQALDELQRWRHAVERSRMYALLRLQLSLYELAIIGPFLRLIRRTLSRIARPYRRYVPGN</sequence>
<gene>
    <name evidence="1" type="ORF">UFOPK3376_03095</name>
</gene>
<dbReference type="EMBL" id="CAFBLP010000136">
    <property type="protein sequence ID" value="CAB4894879.1"/>
    <property type="molecule type" value="Genomic_DNA"/>
</dbReference>
<reference evidence="1" key="1">
    <citation type="submission" date="2020-05" db="EMBL/GenBank/DDBJ databases">
        <authorList>
            <person name="Chiriac C."/>
            <person name="Salcher M."/>
            <person name="Ghai R."/>
            <person name="Kavagutti S V."/>
        </authorList>
    </citation>
    <scope>NUCLEOTIDE SEQUENCE</scope>
</reference>
<dbReference type="SUPFAM" id="SSF57997">
    <property type="entry name" value="Tropomyosin"/>
    <property type="match status" value="1"/>
</dbReference>
<evidence type="ECO:0000313" key="1">
    <source>
        <dbReference type="EMBL" id="CAB4894879.1"/>
    </source>
</evidence>
<accession>A0A6J7FSA0</accession>
<organism evidence="1">
    <name type="scientific">freshwater metagenome</name>
    <dbReference type="NCBI Taxonomy" id="449393"/>
    <lineage>
        <taxon>unclassified sequences</taxon>
        <taxon>metagenomes</taxon>
        <taxon>ecological metagenomes</taxon>
    </lineage>
</organism>